<gene>
    <name evidence="4" type="ORF">GIB67_001809</name>
</gene>
<evidence type="ECO:0000256" key="2">
    <source>
        <dbReference type="PROSITE-ProRule" id="PRU00235"/>
    </source>
</evidence>
<feature type="repeat" description="RCC1" evidence="2">
    <location>
        <begin position="183"/>
        <end position="243"/>
    </location>
</feature>
<dbReference type="Pfam" id="PF00415">
    <property type="entry name" value="RCC1"/>
    <property type="match status" value="2"/>
</dbReference>
<dbReference type="PANTHER" id="PTHR22870:SF466">
    <property type="entry name" value="ANKYRIN REPEAT-CONTAINING PROTEIN"/>
    <property type="match status" value="1"/>
</dbReference>
<dbReference type="OrthoDB" id="8068875at2759"/>
<keyword evidence="5" id="KW-1185">Reference proteome</keyword>
<keyword evidence="1" id="KW-0677">Repeat</keyword>
<dbReference type="PROSITE" id="PS50012">
    <property type="entry name" value="RCC1_3"/>
    <property type="match status" value="6"/>
</dbReference>
<dbReference type="InterPro" id="IPR009091">
    <property type="entry name" value="RCC1/BLIP-II"/>
</dbReference>
<organism evidence="4 5">
    <name type="scientific">Kingdonia uniflora</name>
    <dbReference type="NCBI Taxonomy" id="39325"/>
    <lineage>
        <taxon>Eukaryota</taxon>
        <taxon>Viridiplantae</taxon>
        <taxon>Streptophyta</taxon>
        <taxon>Embryophyta</taxon>
        <taxon>Tracheophyta</taxon>
        <taxon>Spermatophyta</taxon>
        <taxon>Magnoliopsida</taxon>
        <taxon>Ranunculales</taxon>
        <taxon>Circaeasteraceae</taxon>
        <taxon>Kingdonia</taxon>
    </lineage>
</organism>
<name>A0A7J7LBV8_9MAGN</name>
<feature type="repeat" description="RCC1" evidence="2">
    <location>
        <begin position="78"/>
        <end position="129"/>
    </location>
</feature>
<proteinExistence type="predicted"/>
<dbReference type="AlphaFoldDB" id="A0A7J7LBV8"/>
<reference evidence="4 5" key="1">
    <citation type="journal article" date="2020" name="IScience">
        <title>Genome Sequencing of the Endangered Kingdonia uniflora (Circaeasteraceae, Ranunculales) Reveals Potential Mechanisms of Evolutionary Specialization.</title>
        <authorList>
            <person name="Sun Y."/>
            <person name="Deng T."/>
            <person name="Zhang A."/>
            <person name="Moore M.J."/>
            <person name="Landis J.B."/>
            <person name="Lin N."/>
            <person name="Zhang H."/>
            <person name="Zhang X."/>
            <person name="Huang J."/>
            <person name="Zhang X."/>
            <person name="Sun H."/>
            <person name="Wang H."/>
        </authorList>
    </citation>
    <scope>NUCLEOTIDE SEQUENCE [LARGE SCALE GENOMIC DNA]</scope>
    <source>
        <strain evidence="4">TB1705</strain>
        <tissue evidence="4">Leaf</tissue>
    </source>
</reference>
<dbReference type="Pfam" id="PF25390">
    <property type="entry name" value="WD40_RLD"/>
    <property type="match status" value="1"/>
</dbReference>
<feature type="repeat" description="RCC1" evidence="2">
    <location>
        <begin position="244"/>
        <end position="298"/>
    </location>
</feature>
<dbReference type="PRINTS" id="PR00633">
    <property type="entry name" value="RCCNDNSATION"/>
</dbReference>
<sequence length="474" mass="51127">MNIYEVLGEPQPVSANLPNKSAIYVWGYNQRGQTGRNCKDFHLRIPKHLPPELFGCPAKGWLDIACGREHTAAVASNGSLFTWGGNDFGQLGDGTEEASKHPKVVKLLQTEFVKSVSCGAHCTAAIAVPRDSDEAISTSRLWVWGQNQGSDHPRLFWGAFTPNSIVRQVSCGAVHVIALSDNGLLQAWGYNEYGQLGRGITCEGLQGARILNAYAKFLDEAPELVKITQVSCGEYHTAAISENGELYTWGLGTMGQLGHCSLQSEDKELLPRRVVALNGITVKDVACGGVHTCAVTLNGALYAWGSGQAGQLGLGPQTGLFSCAPNESEMLLRNIPILVVPTGVRLVACGHSHTLISRKDGRIHGWGYNSYGQAANEKSIYAWYPSPVDWCLGEVRKLAAGGGHSAVLTDAYSLKELCEFRLADCMTLENASKVEDVASRTGSDALARLCERLRERWLDGSDCNCGEKVSCGNK</sequence>
<dbReference type="Gene3D" id="2.130.10.30">
    <property type="entry name" value="Regulator of chromosome condensation 1/beta-lactamase-inhibitor protein II"/>
    <property type="match status" value="2"/>
</dbReference>
<dbReference type="EMBL" id="JACGCM010002404">
    <property type="protein sequence ID" value="KAF6140068.1"/>
    <property type="molecule type" value="Genomic_DNA"/>
</dbReference>
<protein>
    <recommendedName>
        <fullName evidence="3">RCC1-like domain-containing protein</fullName>
    </recommendedName>
</protein>
<feature type="repeat" description="RCC1" evidence="2">
    <location>
        <begin position="361"/>
        <end position="411"/>
    </location>
</feature>
<feature type="repeat" description="RCC1" evidence="2">
    <location>
        <begin position="299"/>
        <end position="360"/>
    </location>
</feature>
<evidence type="ECO:0000313" key="4">
    <source>
        <dbReference type="EMBL" id="KAF6140068.1"/>
    </source>
</evidence>
<dbReference type="SUPFAM" id="SSF50985">
    <property type="entry name" value="RCC1/BLIP-II"/>
    <property type="match status" value="1"/>
</dbReference>
<evidence type="ECO:0000256" key="1">
    <source>
        <dbReference type="ARBA" id="ARBA00022737"/>
    </source>
</evidence>
<dbReference type="InterPro" id="IPR000408">
    <property type="entry name" value="Reg_chr_condens"/>
</dbReference>
<feature type="domain" description="RCC1-like" evidence="3">
    <location>
        <begin position="164"/>
        <end position="411"/>
    </location>
</feature>
<dbReference type="PROSITE" id="PS00626">
    <property type="entry name" value="RCC1_2"/>
    <property type="match status" value="2"/>
</dbReference>
<accession>A0A7J7LBV8</accession>
<evidence type="ECO:0000313" key="5">
    <source>
        <dbReference type="Proteomes" id="UP000541444"/>
    </source>
</evidence>
<comment type="caution">
    <text evidence="4">The sequence shown here is derived from an EMBL/GenBank/DDBJ whole genome shotgun (WGS) entry which is preliminary data.</text>
</comment>
<feature type="repeat" description="RCC1" evidence="2">
    <location>
        <begin position="21"/>
        <end position="77"/>
    </location>
</feature>
<evidence type="ECO:0000259" key="3">
    <source>
        <dbReference type="Pfam" id="PF25390"/>
    </source>
</evidence>
<dbReference type="Proteomes" id="UP000541444">
    <property type="component" value="Unassembled WGS sequence"/>
</dbReference>
<dbReference type="PANTHER" id="PTHR22870">
    <property type="entry name" value="REGULATOR OF CHROMOSOME CONDENSATION"/>
    <property type="match status" value="1"/>
</dbReference>
<dbReference type="InterPro" id="IPR051210">
    <property type="entry name" value="Ub_ligase/GEF_domain"/>
</dbReference>
<dbReference type="InterPro" id="IPR058923">
    <property type="entry name" value="RCC1-like_dom"/>
</dbReference>